<dbReference type="VEuPathDB" id="FungiDB:PHYBLDRAFT_167794"/>
<dbReference type="OrthoDB" id="2225936at2759"/>
<proteinExistence type="predicted"/>
<organism evidence="1 2">
    <name type="scientific">Phycomyces blakesleeanus (strain ATCC 8743b / DSM 1359 / FGSC 10004 / NBRC 33097 / NRRL 1555)</name>
    <dbReference type="NCBI Taxonomy" id="763407"/>
    <lineage>
        <taxon>Eukaryota</taxon>
        <taxon>Fungi</taxon>
        <taxon>Fungi incertae sedis</taxon>
        <taxon>Mucoromycota</taxon>
        <taxon>Mucoromycotina</taxon>
        <taxon>Mucoromycetes</taxon>
        <taxon>Mucorales</taxon>
        <taxon>Phycomycetaceae</taxon>
        <taxon>Phycomyces</taxon>
    </lineage>
</organism>
<accession>A0A162NHT3</accession>
<reference evidence="2" key="1">
    <citation type="submission" date="2015-06" db="EMBL/GenBank/DDBJ databases">
        <title>Expansion of signal transduction pathways in fungi by whole-genome duplication.</title>
        <authorList>
            <consortium name="DOE Joint Genome Institute"/>
            <person name="Corrochano L.M."/>
            <person name="Kuo A."/>
            <person name="Marcet-Houben M."/>
            <person name="Polaino S."/>
            <person name="Salamov A."/>
            <person name="Villalobos J.M."/>
            <person name="Alvarez M.I."/>
            <person name="Avalos J."/>
            <person name="Benito E.P."/>
            <person name="Benoit I."/>
            <person name="Burger G."/>
            <person name="Camino L.P."/>
            <person name="Canovas D."/>
            <person name="Cerda-Olmedo E."/>
            <person name="Cheng J.-F."/>
            <person name="Dominguez A."/>
            <person name="Elias M."/>
            <person name="Eslava A.P."/>
            <person name="Glaser F."/>
            <person name="Grimwood J."/>
            <person name="Gutierrez G."/>
            <person name="Heitman J."/>
            <person name="Henrissat B."/>
            <person name="Iturriaga E.A."/>
            <person name="Lang B.F."/>
            <person name="Lavin J.L."/>
            <person name="Lee S."/>
            <person name="Li W."/>
            <person name="Lindquist E."/>
            <person name="Lopez-Garcia S."/>
            <person name="Luque E.M."/>
            <person name="Marcos A.T."/>
            <person name="Martin J."/>
            <person name="McCluskey K."/>
            <person name="Medina H.R."/>
            <person name="Miralles-Duran A."/>
            <person name="Miyazaki A."/>
            <person name="Munoz-Torres E."/>
            <person name="Oguiza J.A."/>
            <person name="Ohm R."/>
            <person name="Olmedo M."/>
            <person name="Orejas M."/>
            <person name="Ortiz-Castellanos L."/>
            <person name="Pisabarro A.G."/>
            <person name="Rodriguez-Romero J."/>
            <person name="Ruiz-Herrera J."/>
            <person name="Ruiz-Vazquez R."/>
            <person name="Sanz C."/>
            <person name="Schackwitz W."/>
            <person name="Schmutz J."/>
            <person name="Shahriari M."/>
            <person name="Shelest E."/>
            <person name="Silva-Franco F."/>
            <person name="Soanes D."/>
            <person name="Syed K."/>
            <person name="Tagua V.G."/>
            <person name="Talbot N.J."/>
            <person name="Thon M."/>
            <person name="De vries R.P."/>
            <person name="Wiebenga A."/>
            <person name="Yadav J.S."/>
            <person name="Braun E.L."/>
            <person name="Baker S."/>
            <person name="Garre V."/>
            <person name="Horwitz B."/>
            <person name="Torres-Martinez S."/>
            <person name="Idnurm A."/>
            <person name="Herrera-Estrella A."/>
            <person name="Gabaldon T."/>
            <person name="Grigoriev I.V."/>
        </authorList>
    </citation>
    <scope>NUCLEOTIDE SEQUENCE [LARGE SCALE GENOMIC DNA]</scope>
    <source>
        <strain evidence="2">NRRL 1555(-)</strain>
    </source>
</reference>
<dbReference type="GeneID" id="28996628"/>
<protein>
    <submittedName>
        <fullName evidence="1">Uncharacterized protein</fullName>
    </submittedName>
</protein>
<sequence length="122" mass="13424">MAAAIIRSTRRASLDRQQVQELYGNVNKSRNIKLLLESILNHFGQVNIIGVLNNDKLNEISEQLACLLAACLSPGNKNFVVPAIFSQKGEITKVGRENVLDTSHTCTSAQAVTDLYDIDKLI</sequence>
<name>A0A162NHT3_PHYB8</name>
<gene>
    <name evidence="1" type="ORF">PHYBLDRAFT_167794</name>
</gene>
<dbReference type="InParanoid" id="A0A162NHT3"/>
<dbReference type="Proteomes" id="UP000077315">
    <property type="component" value="Unassembled WGS sequence"/>
</dbReference>
<evidence type="ECO:0000313" key="2">
    <source>
        <dbReference type="Proteomes" id="UP000077315"/>
    </source>
</evidence>
<dbReference type="RefSeq" id="XP_018292418.1">
    <property type="nucleotide sequence ID" value="XM_018435722.1"/>
</dbReference>
<evidence type="ECO:0000313" key="1">
    <source>
        <dbReference type="EMBL" id="OAD74378.1"/>
    </source>
</evidence>
<dbReference type="AlphaFoldDB" id="A0A162NHT3"/>
<dbReference type="EMBL" id="KV440979">
    <property type="protein sequence ID" value="OAD74378.1"/>
    <property type="molecule type" value="Genomic_DNA"/>
</dbReference>
<keyword evidence="2" id="KW-1185">Reference proteome</keyword>